<feature type="region of interest" description="Disordered" evidence="2">
    <location>
        <begin position="377"/>
        <end position="413"/>
    </location>
</feature>
<keyword evidence="6" id="KW-1185">Reference proteome</keyword>
<accession>A0A918T050</accession>
<comment type="caution">
    <text evidence="5">The sequence shown here is derived from an EMBL/GenBank/DDBJ whole genome shotgun (WGS) entry which is preliminary data.</text>
</comment>
<keyword evidence="1" id="KW-0378">Hydrolase</keyword>
<dbReference type="Proteomes" id="UP000646426">
    <property type="component" value="Unassembled WGS sequence"/>
</dbReference>
<organism evidence="5 6">
    <name type="scientific">Cognatilysobacter bugurensis</name>
    <dbReference type="NCBI Taxonomy" id="543356"/>
    <lineage>
        <taxon>Bacteria</taxon>
        <taxon>Pseudomonadati</taxon>
        <taxon>Pseudomonadota</taxon>
        <taxon>Gammaproteobacteria</taxon>
        <taxon>Lysobacterales</taxon>
        <taxon>Lysobacteraceae</taxon>
        <taxon>Cognatilysobacter</taxon>
    </lineage>
</organism>
<dbReference type="GO" id="GO:0016787">
    <property type="term" value="F:hydrolase activity"/>
    <property type="evidence" value="ECO:0007669"/>
    <property type="project" value="UniProtKB-KW"/>
</dbReference>
<reference evidence="5" key="2">
    <citation type="submission" date="2020-09" db="EMBL/GenBank/DDBJ databases">
        <authorList>
            <person name="Sun Q."/>
            <person name="Kim S."/>
        </authorList>
    </citation>
    <scope>NUCLEOTIDE SEQUENCE</scope>
    <source>
        <strain evidence="5">KCTC 23077</strain>
    </source>
</reference>
<dbReference type="EMBL" id="BMYD01000003">
    <property type="protein sequence ID" value="GHA82390.1"/>
    <property type="molecule type" value="Genomic_DNA"/>
</dbReference>
<evidence type="ECO:0000313" key="5">
    <source>
        <dbReference type="EMBL" id="GHA82390.1"/>
    </source>
</evidence>
<proteinExistence type="predicted"/>
<feature type="chain" id="PRO_5037472291" evidence="3">
    <location>
        <begin position="24"/>
        <end position="413"/>
    </location>
</feature>
<dbReference type="PANTHER" id="PTHR48081:SF8">
    <property type="entry name" value="ALPHA_BETA HYDROLASE FOLD-3 DOMAIN-CONTAINING PROTEIN-RELATED"/>
    <property type="match status" value="1"/>
</dbReference>
<dbReference type="InterPro" id="IPR029058">
    <property type="entry name" value="AB_hydrolase_fold"/>
</dbReference>
<dbReference type="RefSeq" id="WP_189456160.1">
    <property type="nucleotide sequence ID" value="NZ_BMYD01000003.1"/>
</dbReference>
<dbReference type="AlphaFoldDB" id="A0A918T050"/>
<protein>
    <submittedName>
        <fullName evidence="5">Acetylhydrolase</fullName>
    </submittedName>
</protein>
<dbReference type="PANTHER" id="PTHR48081">
    <property type="entry name" value="AB HYDROLASE SUPERFAMILY PROTEIN C4A8.06C"/>
    <property type="match status" value="1"/>
</dbReference>
<name>A0A918T050_9GAMM</name>
<keyword evidence="3" id="KW-0732">Signal</keyword>
<reference evidence="5" key="1">
    <citation type="journal article" date="2014" name="Int. J. Syst. Evol. Microbiol.">
        <title>Complete genome sequence of Corynebacterium casei LMG S-19264T (=DSM 44701T), isolated from a smear-ripened cheese.</title>
        <authorList>
            <consortium name="US DOE Joint Genome Institute (JGI-PGF)"/>
            <person name="Walter F."/>
            <person name="Albersmeier A."/>
            <person name="Kalinowski J."/>
            <person name="Ruckert C."/>
        </authorList>
    </citation>
    <scope>NUCLEOTIDE SEQUENCE</scope>
    <source>
        <strain evidence="5">KCTC 23077</strain>
    </source>
</reference>
<sequence length="413" mass="42763">MAIQRVRPPLHALAVGALALALAAGCQRDVDVDAAAVEGPAGAAVATDAPATGTPARPDAQMQAVLDQLAQLGGKPLETLTPEQARQQPTPADAVGALLKSLGKDPGPEAVASVENRTIPGPAGEIPIRIYTPISAAPAANPGQRPVILYIHGGGWVIADLDTYDSSARALANAANAVVVSTHYRQGPEAMFPAAHEDTLAAYKWVLDNAGSFGANPKQVAVVGESAGGNMAANIAIAARDQKLQMPVHQVLVYPVAGADMTTASYTEHANAKPLSKPMMEWFARQYVGDMSRMSDPRIALVQQQNLANLPPATVILAEIDPLRSEGQQYGEALQKAGVPTVIEQYNGVTHEFFGMGAVLDKAREAQQLVGQRLRAAFAGAPGGGQPATTAERRGTTGNANTSAPAPTTPDEG</sequence>
<gene>
    <name evidence="5" type="ORF">GCM10007067_20440</name>
</gene>
<feature type="signal peptide" evidence="3">
    <location>
        <begin position="1"/>
        <end position="23"/>
    </location>
</feature>
<evidence type="ECO:0000313" key="6">
    <source>
        <dbReference type="Proteomes" id="UP000646426"/>
    </source>
</evidence>
<dbReference type="Gene3D" id="3.40.50.1820">
    <property type="entry name" value="alpha/beta hydrolase"/>
    <property type="match status" value="1"/>
</dbReference>
<dbReference type="Pfam" id="PF07859">
    <property type="entry name" value="Abhydrolase_3"/>
    <property type="match status" value="1"/>
</dbReference>
<dbReference type="InterPro" id="IPR013094">
    <property type="entry name" value="AB_hydrolase_3"/>
</dbReference>
<feature type="domain" description="Alpha/beta hydrolase fold-3" evidence="4">
    <location>
        <begin position="148"/>
        <end position="354"/>
    </location>
</feature>
<feature type="compositionally biased region" description="Polar residues" evidence="2">
    <location>
        <begin position="396"/>
        <end position="406"/>
    </location>
</feature>
<evidence type="ECO:0000256" key="3">
    <source>
        <dbReference type="SAM" id="SignalP"/>
    </source>
</evidence>
<dbReference type="InterPro" id="IPR050300">
    <property type="entry name" value="GDXG_lipolytic_enzyme"/>
</dbReference>
<dbReference type="SUPFAM" id="SSF53474">
    <property type="entry name" value="alpha/beta-Hydrolases"/>
    <property type="match status" value="1"/>
</dbReference>
<evidence type="ECO:0000256" key="1">
    <source>
        <dbReference type="ARBA" id="ARBA00022801"/>
    </source>
</evidence>
<evidence type="ECO:0000256" key="2">
    <source>
        <dbReference type="SAM" id="MobiDB-lite"/>
    </source>
</evidence>
<dbReference type="PROSITE" id="PS51257">
    <property type="entry name" value="PROKAR_LIPOPROTEIN"/>
    <property type="match status" value="1"/>
</dbReference>
<evidence type="ECO:0000259" key="4">
    <source>
        <dbReference type="Pfam" id="PF07859"/>
    </source>
</evidence>